<dbReference type="AlphaFoldDB" id="A0A382BW23"/>
<gene>
    <name evidence="1" type="ORF">METZ01_LOCUS170688</name>
</gene>
<organism evidence="1">
    <name type="scientific">marine metagenome</name>
    <dbReference type="NCBI Taxonomy" id="408172"/>
    <lineage>
        <taxon>unclassified sequences</taxon>
        <taxon>metagenomes</taxon>
        <taxon>ecological metagenomes</taxon>
    </lineage>
</organism>
<protein>
    <submittedName>
        <fullName evidence="1">Uncharacterized protein</fullName>
    </submittedName>
</protein>
<accession>A0A382BW23</accession>
<dbReference type="EMBL" id="UINC01031571">
    <property type="protein sequence ID" value="SVB17834.1"/>
    <property type="molecule type" value="Genomic_DNA"/>
</dbReference>
<sequence length="62" mass="6745">MAKLNEEVIVIKISEMLKDSEPVKPLLPPDMVATLEPVIGELTGRQNVMVEVISEANVSEVA</sequence>
<reference evidence="1" key="1">
    <citation type="submission" date="2018-05" db="EMBL/GenBank/DDBJ databases">
        <authorList>
            <person name="Lanie J.A."/>
            <person name="Ng W.-L."/>
            <person name="Kazmierczak K.M."/>
            <person name="Andrzejewski T.M."/>
            <person name="Davidsen T.M."/>
            <person name="Wayne K.J."/>
            <person name="Tettelin H."/>
            <person name="Glass J.I."/>
            <person name="Rusch D."/>
            <person name="Podicherti R."/>
            <person name="Tsui H.-C.T."/>
            <person name="Winkler M.E."/>
        </authorList>
    </citation>
    <scope>NUCLEOTIDE SEQUENCE</scope>
</reference>
<evidence type="ECO:0000313" key="1">
    <source>
        <dbReference type="EMBL" id="SVB17834.1"/>
    </source>
</evidence>
<name>A0A382BW23_9ZZZZ</name>
<proteinExistence type="predicted"/>